<dbReference type="PATRIC" id="fig|797516.3.peg.318"/>
<accession>H1LCP1</accession>
<gene>
    <name evidence="1" type="ORF">HMPREF9104_00354</name>
</gene>
<dbReference type="Proteomes" id="UP000005025">
    <property type="component" value="Unassembled WGS sequence"/>
</dbReference>
<proteinExistence type="predicted"/>
<dbReference type="InterPro" id="IPR011990">
    <property type="entry name" value="TPR-like_helical_dom_sf"/>
</dbReference>
<dbReference type="Gene3D" id="1.25.40.10">
    <property type="entry name" value="Tetratricopeptide repeat domain"/>
    <property type="match status" value="1"/>
</dbReference>
<organism evidence="1 2">
    <name type="scientific">Lentilactobacillus kisonensis F0435</name>
    <dbReference type="NCBI Taxonomy" id="797516"/>
    <lineage>
        <taxon>Bacteria</taxon>
        <taxon>Bacillati</taxon>
        <taxon>Bacillota</taxon>
        <taxon>Bacilli</taxon>
        <taxon>Lactobacillales</taxon>
        <taxon>Lactobacillaceae</taxon>
        <taxon>Lentilactobacillus</taxon>
    </lineage>
</organism>
<reference evidence="1 2" key="1">
    <citation type="submission" date="2011-09" db="EMBL/GenBank/DDBJ databases">
        <authorList>
            <person name="Weinstock G."/>
            <person name="Sodergren E."/>
            <person name="Clifton S."/>
            <person name="Fulton L."/>
            <person name="Fulton B."/>
            <person name="Courtney L."/>
            <person name="Fronick C."/>
            <person name="Harrison M."/>
            <person name="Strong C."/>
            <person name="Farmer C."/>
            <person name="Delahaunty K."/>
            <person name="Markovic C."/>
            <person name="Hall O."/>
            <person name="Minx P."/>
            <person name="Tomlinson C."/>
            <person name="Mitreva M."/>
            <person name="Hou S."/>
            <person name="Chen J."/>
            <person name="Wollam A."/>
            <person name="Pepin K.H."/>
            <person name="Johnson M."/>
            <person name="Bhonagiri V."/>
            <person name="Zhang X."/>
            <person name="Suruliraj S."/>
            <person name="Warren W."/>
            <person name="Chinwalla A."/>
            <person name="Mardis E.R."/>
            <person name="Wilson R.K."/>
        </authorList>
    </citation>
    <scope>NUCLEOTIDE SEQUENCE [LARGE SCALE GENOMIC DNA]</scope>
    <source>
        <strain evidence="1 2">F0435</strain>
    </source>
</reference>
<protein>
    <recommendedName>
        <fullName evidence="3">Tetratricopeptide repeat protein</fullName>
    </recommendedName>
</protein>
<evidence type="ECO:0000313" key="2">
    <source>
        <dbReference type="Proteomes" id="UP000005025"/>
    </source>
</evidence>
<comment type="caution">
    <text evidence="1">The sequence shown here is derived from an EMBL/GenBank/DDBJ whole genome shotgun (WGS) entry which is preliminary data.</text>
</comment>
<name>H1LCP1_9LACO</name>
<dbReference type="AlphaFoldDB" id="H1LCP1"/>
<dbReference type="HOGENOM" id="CLU_074772_1_0_9"/>
<evidence type="ECO:0000313" key="1">
    <source>
        <dbReference type="EMBL" id="EHO54020.1"/>
    </source>
</evidence>
<sequence length="307" mass="35273">MKIVQLTKNDWVIFMSAEEDYADKHFDQVVNKTEHLLEHYPNQVDVNFLKAKALMKLKRAAEAQQILIEFRDEMSQNSKRVAQMIQMSLENSCFMFARELNSMISSDYEAKILAAENQYRTVNSANLIEQAKQFAHIGSLGVYNQVKGVEDARKLPLSEYLLAAKTVLSDPFLWQVTKTQVLLELVAVQVSDQVTLNWLDKQNYHIQLTRLKPVNQYASLTTVFQIIEARYTASDPIKLQLLEGELVTQSNYIYPFFDKVISDPQYWVKATIAQSFGDTIAANTESERAMLKWLATIHQAEGQMNMM</sequence>
<evidence type="ECO:0008006" key="3">
    <source>
        <dbReference type="Google" id="ProtNLM"/>
    </source>
</evidence>
<dbReference type="STRING" id="797516.HMPREF9104_00354"/>
<dbReference type="EMBL" id="AGRJ01000031">
    <property type="protein sequence ID" value="EHO54020.1"/>
    <property type="molecule type" value="Genomic_DNA"/>
</dbReference>